<evidence type="ECO:0000313" key="3">
    <source>
        <dbReference type="EMBL" id="GFP86285.1"/>
    </source>
</evidence>
<dbReference type="Pfam" id="PF00234">
    <property type="entry name" value="Tryp_alpha_amyl"/>
    <property type="match status" value="1"/>
</dbReference>
<protein>
    <recommendedName>
        <fullName evidence="2">Bifunctional inhibitor/plant lipid transfer protein/seed storage helical domain-containing protein</fullName>
    </recommendedName>
</protein>
<proteinExistence type="predicted"/>
<organism evidence="3 4">
    <name type="scientific">Phtheirospermum japonicum</name>
    <dbReference type="NCBI Taxonomy" id="374723"/>
    <lineage>
        <taxon>Eukaryota</taxon>
        <taxon>Viridiplantae</taxon>
        <taxon>Streptophyta</taxon>
        <taxon>Embryophyta</taxon>
        <taxon>Tracheophyta</taxon>
        <taxon>Spermatophyta</taxon>
        <taxon>Magnoliopsida</taxon>
        <taxon>eudicotyledons</taxon>
        <taxon>Gunneridae</taxon>
        <taxon>Pentapetalae</taxon>
        <taxon>asterids</taxon>
        <taxon>lamiids</taxon>
        <taxon>Lamiales</taxon>
        <taxon>Orobanchaceae</taxon>
        <taxon>Orobanchaceae incertae sedis</taxon>
        <taxon>Phtheirospermum</taxon>
    </lineage>
</organism>
<dbReference type="GO" id="GO:0009627">
    <property type="term" value="P:systemic acquired resistance"/>
    <property type="evidence" value="ECO:0007669"/>
    <property type="project" value="InterPro"/>
</dbReference>
<name>A0A830BR87_9LAMI</name>
<reference evidence="3" key="1">
    <citation type="submission" date="2020-07" db="EMBL/GenBank/DDBJ databases">
        <title>Ethylene signaling mediates host invasion by parasitic plants.</title>
        <authorList>
            <person name="Yoshida S."/>
        </authorList>
    </citation>
    <scope>NUCLEOTIDE SEQUENCE</scope>
    <source>
        <strain evidence="3">Okayama</strain>
    </source>
</reference>
<dbReference type="InterPro" id="IPR039265">
    <property type="entry name" value="DIR1-like"/>
</dbReference>
<dbReference type="SUPFAM" id="SSF47699">
    <property type="entry name" value="Bifunctional inhibitor/lipid-transfer protein/seed storage 2S albumin"/>
    <property type="match status" value="1"/>
</dbReference>
<dbReference type="PANTHER" id="PTHR33122">
    <property type="entry name" value="LIPID BINDING PROTEIN-RELATED"/>
    <property type="match status" value="1"/>
</dbReference>
<dbReference type="InterPro" id="IPR036312">
    <property type="entry name" value="Bifun_inhib/LTP/seed_sf"/>
</dbReference>
<accession>A0A830BR87</accession>
<feature type="signal peptide" evidence="1">
    <location>
        <begin position="1"/>
        <end position="24"/>
    </location>
</feature>
<dbReference type="Gene3D" id="1.10.110.10">
    <property type="entry name" value="Plant lipid-transfer and hydrophobic proteins"/>
    <property type="match status" value="1"/>
</dbReference>
<sequence>MAGVLKGLCILTILVIAGIEHVKSAGECGNLSPDKLVPKLAPCGPAAKDAKAPVSKLCCSRIKALGKNPKCLCAILLSNMAKVNGVDPRIGISIPKRCNLDRPVGTKCGRK</sequence>
<evidence type="ECO:0000256" key="1">
    <source>
        <dbReference type="SAM" id="SignalP"/>
    </source>
</evidence>
<keyword evidence="4" id="KW-1185">Reference proteome</keyword>
<dbReference type="AlphaFoldDB" id="A0A830BR87"/>
<gene>
    <name evidence="3" type="ORF">PHJA_000772300</name>
</gene>
<dbReference type="GO" id="GO:0005504">
    <property type="term" value="F:fatty acid binding"/>
    <property type="evidence" value="ECO:0007669"/>
    <property type="project" value="InterPro"/>
</dbReference>
<dbReference type="CDD" id="cd00010">
    <property type="entry name" value="AAI_LTSS"/>
    <property type="match status" value="1"/>
</dbReference>
<dbReference type="OrthoDB" id="678526at2759"/>
<dbReference type="EMBL" id="BMAC01000122">
    <property type="protein sequence ID" value="GFP86285.1"/>
    <property type="molecule type" value="Genomic_DNA"/>
</dbReference>
<dbReference type="InterPro" id="IPR016140">
    <property type="entry name" value="Bifunc_inhib/LTP/seed_store"/>
</dbReference>
<keyword evidence="1" id="KW-0732">Signal</keyword>
<comment type="caution">
    <text evidence="3">The sequence shown here is derived from an EMBL/GenBank/DDBJ whole genome shotgun (WGS) entry which is preliminary data.</text>
</comment>
<feature type="domain" description="Bifunctional inhibitor/plant lipid transfer protein/seed storage helical" evidence="2">
    <location>
        <begin position="38"/>
        <end position="108"/>
    </location>
</feature>
<dbReference type="Proteomes" id="UP000653305">
    <property type="component" value="Unassembled WGS sequence"/>
</dbReference>
<evidence type="ECO:0000259" key="2">
    <source>
        <dbReference type="Pfam" id="PF00234"/>
    </source>
</evidence>
<evidence type="ECO:0000313" key="4">
    <source>
        <dbReference type="Proteomes" id="UP000653305"/>
    </source>
</evidence>
<feature type="chain" id="PRO_5032682053" description="Bifunctional inhibitor/plant lipid transfer protein/seed storage helical domain-containing protein" evidence="1">
    <location>
        <begin position="25"/>
        <end position="111"/>
    </location>
</feature>
<dbReference type="PANTHER" id="PTHR33122:SF4">
    <property type="entry name" value="OS04G0415800 PROTEIN"/>
    <property type="match status" value="1"/>
</dbReference>